<dbReference type="EMBL" id="KJ777687">
    <property type="protein sequence ID" value="AJW76485.1"/>
    <property type="molecule type" value="Genomic_DNA"/>
</dbReference>
<feature type="signal peptide" evidence="1">
    <location>
        <begin position="1"/>
        <end position="17"/>
    </location>
</feature>
<feature type="chain" id="PRO_5018236012" evidence="1">
    <location>
        <begin position="18"/>
        <end position="55"/>
    </location>
</feature>
<evidence type="ECO:0000256" key="1">
    <source>
        <dbReference type="SAM" id="SignalP"/>
    </source>
</evidence>
<name>A0A3G1AYC3_9PASS</name>
<evidence type="ECO:0000313" key="3">
    <source>
        <dbReference type="EMBL" id="AJW76485.1"/>
    </source>
</evidence>
<dbReference type="PROSITE" id="PS51257">
    <property type="entry name" value="PROKAR_LIPOPROTEIN"/>
    <property type="match status" value="1"/>
</dbReference>
<dbReference type="InterPro" id="IPR001855">
    <property type="entry name" value="Defensin_beta-like"/>
</dbReference>
<sequence>MKILFLLFLLLLPLVQGSPGLYACWSKNGFCQFGRCRYPNRPVGKCSRSEWCCQR</sequence>
<proteinExistence type="predicted"/>
<dbReference type="AlphaFoldDB" id="A0A3G1AYC3"/>
<organism evidence="3">
    <name type="scientific">Garrulax canorus</name>
    <name type="common">Chinese hwamei</name>
    <dbReference type="NCBI Taxonomy" id="238855"/>
    <lineage>
        <taxon>Eukaryota</taxon>
        <taxon>Metazoa</taxon>
        <taxon>Chordata</taxon>
        <taxon>Craniata</taxon>
        <taxon>Vertebrata</taxon>
        <taxon>Euteleostomi</taxon>
        <taxon>Archelosauria</taxon>
        <taxon>Archosauria</taxon>
        <taxon>Dinosauria</taxon>
        <taxon>Saurischia</taxon>
        <taxon>Theropoda</taxon>
        <taxon>Coelurosauria</taxon>
        <taxon>Aves</taxon>
        <taxon>Neognathae</taxon>
        <taxon>Neoaves</taxon>
        <taxon>Telluraves</taxon>
        <taxon>Australaves</taxon>
        <taxon>Passeriformes</taxon>
        <taxon>Sylvioidea</taxon>
        <taxon>Leiothrichidae</taxon>
        <taxon>Garrulax</taxon>
    </lineage>
</organism>
<dbReference type="Pfam" id="PF00711">
    <property type="entry name" value="Defensin_beta"/>
    <property type="match status" value="1"/>
</dbReference>
<protein>
    <submittedName>
        <fullName evidence="3">Beta-defensin 137</fullName>
    </submittedName>
</protein>
<keyword evidence="1" id="KW-0732">Signal</keyword>
<dbReference type="SUPFAM" id="SSF57392">
    <property type="entry name" value="Defensin-like"/>
    <property type="match status" value="1"/>
</dbReference>
<evidence type="ECO:0000259" key="2">
    <source>
        <dbReference type="Pfam" id="PF00711"/>
    </source>
</evidence>
<dbReference type="GO" id="GO:0005576">
    <property type="term" value="C:extracellular region"/>
    <property type="evidence" value="ECO:0007669"/>
    <property type="project" value="InterPro"/>
</dbReference>
<dbReference type="GO" id="GO:0006952">
    <property type="term" value="P:defense response"/>
    <property type="evidence" value="ECO:0007669"/>
    <property type="project" value="InterPro"/>
</dbReference>
<feature type="domain" description="Beta-defensin-like" evidence="2">
    <location>
        <begin position="22"/>
        <end position="54"/>
    </location>
</feature>
<reference evidence="3" key="1">
    <citation type="journal article" date="2015" name="Sci. Bull.">
        <title>Genomic structure and evolution of beta-defensin genes in the golden pheasant and hwamei.</title>
        <authorList>
            <person name="Chen H."/>
            <person name="Ma M.-Y."/>
            <person name="Sun L."/>
            <person name="Fang S.-G."/>
            <person name="Wan Q.-H."/>
        </authorList>
    </citation>
    <scope>NUCLEOTIDE SEQUENCE</scope>
    <source>
        <strain evidence="3">SP1-9B6E10</strain>
    </source>
</reference>
<accession>A0A3G1AYC3</accession>